<organism evidence="1 2">
    <name type="scientific">Pararhodobacter oceanensis</name>
    <dbReference type="NCBI Taxonomy" id="2172121"/>
    <lineage>
        <taxon>Bacteria</taxon>
        <taxon>Pseudomonadati</taxon>
        <taxon>Pseudomonadota</taxon>
        <taxon>Alphaproteobacteria</taxon>
        <taxon>Rhodobacterales</taxon>
        <taxon>Paracoccaceae</taxon>
        <taxon>Pararhodobacter</taxon>
    </lineage>
</organism>
<comment type="caution">
    <text evidence="1">The sequence shown here is derived from an EMBL/GenBank/DDBJ whole genome shotgun (WGS) entry which is preliminary data.</text>
</comment>
<gene>
    <name evidence="1" type="ORF">DDE20_04940</name>
</gene>
<dbReference type="EMBL" id="QDKM01000002">
    <property type="protein sequence ID" value="PVH29483.1"/>
    <property type="molecule type" value="Genomic_DNA"/>
</dbReference>
<keyword evidence="2" id="KW-1185">Reference proteome</keyword>
<dbReference type="Proteomes" id="UP000245911">
    <property type="component" value="Unassembled WGS sequence"/>
</dbReference>
<reference evidence="1 2" key="1">
    <citation type="submission" date="2018-04" db="EMBL/GenBank/DDBJ databases">
        <title>Pararhodobacter oceanense sp. nov., isolated from marine intertidal sediment.</title>
        <authorList>
            <person name="Wang X.-L."/>
            <person name="Du Z.-J."/>
        </authorList>
    </citation>
    <scope>NUCLEOTIDE SEQUENCE [LARGE SCALE GENOMIC DNA]</scope>
    <source>
        <strain evidence="1 2">AM505</strain>
    </source>
</reference>
<evidence type="ECO:0000313" key="2">
    <source>
        <dbReference type="Proteomes" id="UP000245911"/>
    </source>
</evidence>
<proteinExistence type="predicted"/>
<sequence length="59" mass="6621">MRAAGRMYLTHPKSPIRFNLQGRDMRLIALRDVAPVTPVFKVLRSLGGGRSGGEDNRKR</sequence>
<accession>A0A2T8HVK0</accession>
<protein>
    <submittedName>
        <fullName evidence="1">Uncharacterized protein</fullName>
    </submittedName>
</protein>
<name>A0A2T8HVK0_9RHOB</name>
<dbReference type="AlphaFoldDB" id="A0A2T8HVK0"/>
<evidence type="ECO:0000313" key="1">
    <source>
        <dbReference type="EMBL" id="PVH29483.1"/>
    </source>
</evidence>